<feature type="transmembrane region" description="Helical" evidence="8">
    <location>
        <begin position="33"/>
        <end position="53"/>
    </location>
</feature>
<dbReference type="GO" id="GO:0015104">
    <property type="term" value="F:antimonite transmembrane transporter activity"/>
    <property type="evidence" value="ECO:0007669"/>
    <property type="project" value="TreeGrafter"/>
</dbReference>
<feature type="transmembrane region" description="Helical" evidence="8">
    <location>
        <begin position="285"/>
        <end position="304"/>
    </location>
</feature>
<accession>A0A7C3KF51</accession>
<evidence type="ECO:0000256" key="8">
    <source>
        <dbReference type="SAM" id="Phobius"/>
    </source>
</evidence>
<dbReference type="InterPro" id="IPR038770">
    <property type="entry name" value="Na+/solute_symporter_sf"/>
</dbReference>
<dbReference type="GO" id="GO:0015105">
    <property type="term" value="F:arsenite transmembrane transporter activity"/>
    <property type="evidence" value="ECO:0007669"/>
    <property type="project" value="TreeGrafter"/>
</dbReference>
<evidence type="ECO:0000256" key="5">
    <source>
        <dbReference type="ARBA" id="ARBA00022692"/>
    </source>
</evidence>
<feature type="transmembrane region" description="Helical" evidence="8">
    <location>
        <begin position="65"/>
        <end position="89"/>
    </location>
</feature>
<feature type="transmembrane region" description="Helical" evidence="8">
    <location>
        <begin position="158"/>
        <end position="181"/>
    </location>
</feature>
<feature type="transmembrane region" description="Helical" evidence="8">
    <location>
        <begin position="129"/>
        <end position="152"/>
    </location>
</feature>
<feature type="transmembrane region" description="Helical" evidence="8">
    <location>
        <begin position="95"/>
        <end position="117"/>
    </location>
</feature>
<comment type="caution">
    <text evidence="9">The sequence shown here is derived from an EMBL/GenBank/DDBJ whole genome shotgun (WGS) entry which is preliminary data.</text>
</comment>
<dbReference type="InterPro" id="IPR002657">
    <property type="entry name" value="BilAc:Na_symport/Acr3"/>
</dbReference>
<keyword evidence="5 8" id="KW-0812">Transmembrane</keyword>
<comment type="subcellular location">
    <subcellularLocation>
        <location evidence="1">Cell membrane</location>
        <topology evidence="1">Multi-pass membrane protein</topology>
    </subcellularLocation>
</comment>
<keyword evidence="6 8" id="KW-1133">Transmembrane helix</keyword>
<evidence type="ECO:0000256" key="3">
    <source>
        <dbReference type="ARBA" id="ARBA00022448"/>
    </source>
</evidence>
<protein>
    <submittedName>
        <fullName evidence="9">Arsenic resistance protein</fullName>
    </submittedName>
</protein>
<keyword evidence="7 8" id="KW-0472">Membrane</keyword>
<name>A0A7C3KF51_9CYAN</name>
<reference evidence="9" key="1">
    <citation type="journal article" date="2020" name="mSystems">
        <title>Genome- and Community-Level Interaction Insights into Carbon Utilization and Element Cycling Functions of Hydrothermarchaeota in Hydrothermal Sediment.</title>
        <authorList>
            <person name="Zhou Z."/>
            <person name="Liu Y."/>
            <person name="Xu W."/>
            <person name="Pan J."/>
            <person name="Luo Z.H."/>
            <person name="Li M."/>
        </authorList>
    </citation>
    <scope>NUCLEOTIDE SEQUENCE [LARGE SCALE GENOMIC DNA]</scope>
    <source>
        <strain evidence="9">SpSt-418</strain>
    </source>
</reference>
<keyword evidence="3" id="KW-0813">Transport</keyword>
<dbReference type="PANTHER" id="PTHR43057:SF1">
    <property type="entry name" value="ARSENICAL-RESISTANCE PROTEIN 3"/>
    <property type="match status" value="1"/>
</dbReference>
<dbReference type="EMBL" id="DSRU01000171">
    <property type="protein sequence ID" value="HFM98445.1"/>
    <property type="molecule type" value="Genomic_DNA"/>
</dbReference>
<dbReference type="PANTHER" id="PTHR43057">
    <property type="entry name" value="ARSENITE EFFLUX TRANSPORTER"/>
    <property type="match status" value="1"/>
</dbReference>
<feature type="transmembrane region" description="Helical" evidence="8">
    <location>
        <begin position="201"/>
        <end position="219"/>
    </location>
</feature>
<dbReference type="GO" id="GO:0015297">
    <property type="term" value="F:antiporter activity"/>
    <property type="evidence" value="ECO:0007669"/>
    <property type="project" value="InterPro"/>
</dbReference>
<proteinExistence type="inferred from homology"/>
<dbReference type="InterPro" id="IPR004706">
    <property type="entry name" value="Arsenical-R_Acr3"/>
</dbReference>
<evidence type="ECO:0000256" key="4">
    <source>
        <dbReference type="ARBA" id="ARBA00022475"/>
    </source>
</evidence>
<comment type="similarity">
    <text evidence="2">Belongs to the arsenical resistance-3 (ACR3) (TC 2.A.59) family.</text>
</comment>
<dbReference type="Pfam" id="PF01758">
    <property type="entry name" value="SBF"/>
    <property type="match status" value="1"/>
</dbReference>
<keyword evidence="4" id="KW-1003">Cell membrane</keyword>
<gene>
    <name evidence="9" type="ORF">ENR64_11950</name>
</gene>
<sequence>MRVIEKLQSALILLAIAGGFVLGQNGWLAKHSVALIVPCLMLLLFGVFFNLPLNQLGKDLQNYRVLALSLGMNFLWTPVFAWGLGAVFLRNAPDLWVGLIMLMVTPCTDWYLVFTGIAKGNVGLATTLLPWNLLLQMLLLPVYLLIFTRLLIQIDVTLLLQSIGLVLLIPMFLAFTIKGLIPHLSEPWRQIPEQLADAQPIFLSLAIAAMFTAQGQVLLQRPDLLLRMLLPILIFFSVNFYLGQAIGRVGQLSYAELACFNCTTLARNSPIALAIATSAFPNRPLIALALVIGPLIELPIMVLVSQRLLAIRRRYSSSKVIN</sequence>
<feature type="transmembrane region" description="Helical" evidence="8">
    <location>
        <begin position="225"/>
        <end position="242"/>
    </location>
</feature>
<evidence type="ECO:0000256" key="1">
    <source>
        <dbReference type="ARBA" id="ARBA00004651"/>
    </source>
</evidence>
<evidence type="ECO:0000313" key="9">
    <source>
        <dbReference type="EMBL" id="HFM98445.1"/>
    </source>
</evidence>
<evidence type="ECO:0000256" key="6">
    <source>
        <dbReference type="ARBA" id="ARBA00022989"/>
    </source>
</evidence>
<dbReference type="Gene3D" id="1.20.1530.20">
    <property type="match status" value="1"/>
</dbReference>
<evidence type="ECO:0000256" key="2">
    <source>
        <dbReference type="ARBA" id="ARBA00010110"/>
    </source>
</evidence>
<dbReference type="AlphaFoldDB" id="A0A7C3KF51"/>
<organism evidence="9">
    <name type="scientific">Oscillatoriales cyanobacterium SpSt-418</name>
    <dbReference type="NCBI Taxonomy" id="2282169"/>
    <lineage>
        <taxon>Bacteria</taxon>
        <taxon>Bacillati</taxon>
        <taxon>Cyanobacteriota</taxon>
        <taxon>Cyanophyceae</taxon>
        <taxon>Oscillatoriophycideae</taxon>
        <taxon>Oscillatoriales</taxon>
    </lineage>
</organism>
<evidence type="ECO:0000256" key="7">
    <source>
        <dbReference type="ARBA" id="ARBA00023136"/>
    </source>
</evidence>
<dbReference type="GO" id="GO:0005886">
    <property type="term" value="C:plasma membrane"/>
    <property type="evidence" value="ECO:0007669"/>
    <property type="project" value="UniProtKB-SubCell"/>
</dbReference>